<keyword evidence="3" id="KW-0653">Protein transport</keyword>
<dbReference type="InterPro" id="IPR044836">
    <property type="entry name" value="TOL_plant"/>
</dbReference>
<dbReference type="InterPro" id="IPR004152">
    <property type="entry name" value="GAT_dom"/>
</dbReference>
<dbReference type="GO" id="GO:0043130">
    <property type="term" value="F:ubiquitin binding"/>
    <property type="evidence" value="ECO:0007669"/>
    <property type="project" value="InterPro"/>
</dbReference>
<feature type="region of interest" description="Disordered" evidence="5">
    <location>
        <begin position="693"/>
        <end position="732"/>
    </location>
</feature>
<dbReference type="GO" id="GO:0016020">
    <property type="term" value="C:membrane"/>
    <property type="evidence" value="ECO:0007669"/>
    <property type="project" value="UniProtKB-SubCell"/>
</dbReference>
<reference evidence="7 8" key="1">
    <citation type="submission" date="2017-03" db="EMBL/GenBank/DDBJ databases">
        <title>WGS assembly of Porphyra umbilicalis.</title>
        <authorList>
            <person name="Brawley S.H."/>
            <person name="Blouin N.A."/>
            <person name="Ficko-Blean E."/>
            <person name="Wheeler G.L."/>
            <person name="Lohr M."/>
            <person name="Goodson H.V."/>
            <person name="Jenkins J.W."/>
            <person name="Blaby-Haas C.E."/>
            <person name="Helliwell K.E."/>
            <person name="Chan C."/>
            <person name="Marriage T."/>
            <person name="Bhattacharya D."/>
            <person name="Klein A.S."/>
            <person name="Badis Y."/>
            <person name="Brodie J."/>
            <person name="Cao Y."/>
            <person name="Collen J."/>
            <person name="Dittami S.M."/>
            <person name="Gachon C.M."/>
            <person name="Green B.R."/>
            <person name="Karpowicz S."/>
            <person name="Kim J.W."/>
            <person name="Kudahl U."/>
            <person name="Lin S."/>
            <person name="Michel G."/>
            <person name="Mittag M."/>
            <person name="Olson B.J."/>
            <person name="Pangilinan J."/>
            <person name="Peng Y."/>
            <person name="Qiu H."/>
            <person name="Shu S."/>
            <person name="Singer J.T."/>
            <person name="Smith A.G."/>
            <person name="Sprecher B.N."/>
            <person name="Wagner V."/>
            <person name="Wang W."/>
            <person name="Wang Z.-Y."/>
            <person name="Yan J."/>
            <person name="Yarish C."/>
            <person name="Zoeuner-Riek S."/>
            <person name="Zhuang Y."/>
            <person name="Zou Y."/>
            <person name="Lindquist E.A."/>
            <person name="Grimwood J."/>
            <person name="Barry K."/>
            <person name="Rokhsar D.S."/>
            <person name="Schmutz J."/>
            <person name="Stiller J.W."/>
            <person name="Grossman A.R."/>
            <person name="Prochnik S.E."/>
        </authorList>
    </citation>
    <scope>NUCLEOTIDE SEQUENCE [LARGE SCALE GENOMIC DNA]</scope>
    <source>
        <strain evidence="7">4086291</strain>
    </source>
</reference>
<comment type="subcellular location">
    <subcellularLocation>
        <location evidence="1">Membrane</location>
        <topology evidence="1">Peripheral membrane protein</topology>
    </subcellularLocation>
</comment>
<feature type="region of interest" description="Disordered" evidence="5">
    <location>
        <begin position="318"/>
        <end position="455"/>
    </location>
</feature>
<feature type="region of interest" description="Disordered" evidence="5">
    <location>
        <begin position="194"/>
        <end position="226"/>
    </location>
</feature>
<evidence type="ECO:0000313" key="8">
    <source>
        <dbReference type="Proteomes" id="UP000218209"/>
    </source>
</evidence>
<evidence type="ECO:0000313" key="7">
    <source>
        <dbReference type="EMBL" id="OSX69457.1"/>
    </source>
</evidence>
<feature type="compositionally biased region" description="Acidic residues" evidence="5">
    <location>
        <begin position="322"/>
        <end position="333"/>
    </location>
</feature>
<dbReference type="PROSITE" id="PS50179">
    <property type="entry name" value="VHS"/>
    <property type="match status" value="1"/>
</dbReference>
<gene>
    <name evidence="7" type="ORF">BU14_1493s0001</name>
</gene>
<protein>
    <recommendedName>
        <fullName evidence="6">VHS domain-containing protein</fullName>
    </recommendedName>
</protein>
<dbReference type="Pfam" id="PF03127">
    <property type="entry name" value="GAT"/>
    <property type="match status" value="1"/>
</dbReference>
<dbReference type="InterPro" id="IPR002014">
    <property type="entry name" value="VHS_dom"/>
</dbReference>
<name>A0A1X6NLJ3_PORUM</name>
<feature type="compositionally biased region" description="Low complexity" evidence="5">
    <location>
        <begin position="645"/>
        <end position="664"/>
    </location>
</feature>
<dbReference type="SUPFAM" id="SSF48464">
    <property type="entry name" value="ENTH/VHS domain"/>
    <property type="match status" value="1"/>
</dbReference>
<accession>A0A1X6NLJ3</accession>
<dbReference type="SUPFAM" id="SSF89009">
    <property type="entry name" value="GAT-like domain"/>
    <property type="match status" value="1"/>
</dbReference>
<dbReference type="AlphaFoldDB" id="A0A1X6NLJ3"/>
<sequence>MNGPAGSVRNQEFVTRIVVLVDEATEAGVAEDVAEKKRVALVRIVLAEPGGGSAVMFAIRKRLKSMDEVPVLNALTLLDELMRTCPFFYRFAASEKVFRRMWRFVVPDYKESVKGKVFKKSVFDGRTPGGRTQAAERVLILIRAWAETLSTMFRGRFDPAAGFLIERYNNKRTKIAFPPVPPSELPWVCPISPSAEATTRGRPSRSASAPGGRSTSAPASGLPPNLSLTEVENTVTLFENMLEKASNAEEVKGDVFTDLAVRCQVIYDNMHQLAVSMERDGEVARASRTNDRLRNVLSIHREAVETGRLAPISHIPVVNMDSDMDDPSSDDDIYDARPLPPPVLQPYGVDEEEEEREREAARKKAARREKEKKEKEREKEREKELRKKEKVKEERKAKKEAGMLVVVDAAESGKSSARKDKKSKKKRVDSSDSDSSADVKASSRRRGGGGGSKAVADPFAMLAERYNTATTTTSTDTIDVTTAALGNVSLQPQASQMGGAPGMMYGNAYSTYVPAPVPQMSHYPQQSMRGVPQGQPQMMQQPQQQQQAGMYGGFNPAVAATAAYQTVDPTAAAAAYQSVNPAMYATQMQMYGSVAYGGGGGAPQPPPTHQYGVNPYATGQRMANPYTSAAAYNSFAVAPGGLPNPQSQRPPQQPQQQQGRQQQQASGTPPAIPGRASNGGQGAAAYAMYASFAGQGMPGGGYGQQPPPPPPPPQYPQAGVNGGRPPPPPPPQ</sequence>
<evidence type="ECO:0000256" key="5">
    <source>
        <dbReference type="SAM" id="MobiDB-lite"/>
    </source>
</evidence>
<feature type="compositionally biased region" description="Basic and acidic residues" evidence="5">
    <location>
        <begin position="357"/>
        <end position="401"/>
    </location>
</feature>
<dbReference type="Proteomes" id="UP000218209">
    <property type="component" value="Unassembled WGS sequence"/>
</dbReference>
<feature type="domain" description="VHS" evidence="6">
    <location>
        <begin position="39"/>
        <end position="179"/>
    </location>
</feature>
<dbReference type="PANTHER" id="PTHR45898:SF4">
    <property type="entry name" value="TARGET OF MYB PROTEIN 1"/>
    <property type="match status" value="1"/>
</dbReference>
<dbReference type="GO" id="GO:0043328">
    <property type="term" value="P:protein transport to vacuole involved in ubiquitin-dependent protein catabolic process via the multivesicular body sorting pathway"/>
    <property type="evidence" value="ECO:0007669"/>
    <property type="project" value="InterPro"/>
</dbReference>
<dbReference type="InterPro" id="IPR038425">
    <property type="entry name" value="GAT_sf"/>
</dbReference>
<organism evidence="7 8">
    <name type="scientific">Porphyra umbilicalis</name>
    <name type="common">Purple laver</name>
    <name type="synonym">Red alga</name>
    <dbReference type="NCBI Taxonomy" id="2786"/>
    <lineage>
        <taxon>Eukaryota</taxon>
        <taxon>Rhodophyta</taxon>
        <taxon>Bangiophyceae</taxon>
        <taxon>Bangiales</taxon>
        <taxon>Bangiaceae</taxon>
        <taxon>Porphyra</taxon>
    </lineage>
</organism>
<keyword evidence="8" id="KW-1185">Reference proteome</keyword>
<evidence type="ECO:0000256" key="3">
    <source>
        <dbReference type="ARBA" id="ARBA00022927"/>
    </source>
</evidence>
<evidence type="ECO:0000256" key="2">
    <source>
        <dbReference type="ARBA" id="ARBA00022448"/>
    </source>
</evidence>
<evidence type="ECO:0000256" key="4">
    <source>
        <dbReference type="ARBA" id="ARBA00023136"/>
    </source>
</evidence>
<dbReference type="OrthoDB" id="5983at2759"/>
<dbReference type="EMBL" id="KV919542">
    <property type="protein sequence ID" value="OSX69457.1"/>
    <property type="molecule type" value="Genomic_DNA"/>
</dbReference>
<dbReference type="InterPro" id="IPR008942">
    <property type="entry name" value="ENTH_VHS"/>
</dbReference>
<dbReference type="GO" id="GO:0035091">
    <property type="term" value="F:phosphatidylinositol binding"/>
    <property type="evidence" value="ECO:0007669"/>
    <property type="project" value="InterPro"/>
</dbReference>
<feature type="region of interest" description="Disordered" evidence="5">
    <location>
        <begin position="636"/>
        <end position="681"/>
    </location>
</feature>
<proteinExistence type="predicted"/>
<keyword evidence="2" id="KW-0813">Transport</keyword>
<keyword evidence="4" id="KW-0472">Membrane</keyword>
<evidence type="ECO:0000259" key="6">
    <source>
        <dbReference type="PROSITE" id="PS50179"/>
    </source>
</evidence>
<feature type="compositionally biased region" description="Pro residues" evidence="5">
    <location>
        <begin position="705"/>
        <end position="715"/>
    </location>
</feature>
<evidence type="ECO:0000256" key="1">
    <source>
        <dbReference type="ARBA" id="ARBA00004170"/>
    </source>
</evidence>
<dbReference type="Gene3D" id="1.20.58.160">
    <property type="match status" value="1"/>
</dbReference>
<dbReference type="PANTHER" id="PTHR45898">
    <property type="entry name" value="TOM1-LIKE PROTEIN"/>
    <property type="match status" value="1"/>
</dbReference>
<dbReference type="Gene3D" id="1.25.40.90">
    <property type="match status" value="1"/>
</dbReference>